<feature type="region of interest" description="Disordered" evidence="1">
    <location>
        <begin position="181"/>
        <end position="206"/>
    </location>
</feature>
<evidence type="ECO:0000313" key="3">
    <source>
        <dbReference type="Proteomes" id="UP000093199"/>
    </source>
</evidence>
<evidence type="ECO:0000313" key="2">
    <source>
        <dbReference type="EMBL" id="OCS84654.1"/>
    </source>
</evidence>
<dbReference type="RefSeq" id="WP_066545851.1">
    <property type="nucleotide sequence ID" value="NZ_MASJ01000023.1"/>
</dbReference>
<evidence type="ECO:0000256" key="1">
    <source>
        <dbReference type="SAM" id="MobiDB-lite"/>
    </source>
</evidence>
<dbReference type="PANTHER" id="PTHR41247">
    <property type="entry name" value="HTH-TYPE TRANSCRIPTIONAL REPRESSOR YCNK"/>
    <property type="match status" value="1"/>
</dbReference>
<dbReference type="Gene3D" id="3.30.70.2050">
    <property type="match status" value="1"/>
</dbReference>
<dbReference type="EMBL" id="MASJ01000023">
    <property type="protein sequence ID" value="OCS84654.1"/>
    <property type="molecule type" value="Genomic_DNA"/>
</dbReference>
<dbReference type="AlphaFoldDB" id="A0A1C0YBY4"/>
<organism evidence="2 3">
    <name type="scientific">Caryophanon tenue</name>
    <dbReference type="NCBI Taxonomy" id="33978"/>
    <lineage>
        <taxon>Bacteria</taxon>
        <taxon>Bacillati</taxon>
        <taxon>Bacillota</taxon>
        <taxon>Bacilli</taxon>
        <taxon>Bacillales</taxon>
        <taxon>Caryophanaceae</taxon>
        <taxon>Caryophanon</taxon>
    </lineage>
</organism>
<gene>
    <name evidence="2" type="ORF">A6M13_03510</name>
</gene>
<evidence type="ECO:0008006" key="4">
    <source>
        <dbReference type="Google" id="ProtNLM"/>
    </source>
</evidence>
<reference evidence="2 3" key="1">
    <citation type="submission" date="2016-07" db="EMBL/GenBank/DDBJ databases">
        <title>Caryophanon tenue genome sequencing.</title>
        <authorList>
            <person name="Verma A."/>
            <person name="Pal Y."/>
            <person name="Krishnamurthi S."/>
        </authorList>
    </citation>
    <scope>NUCLEOTIDE SEQUENCE [LARGE SCALE GENOMIC DNA]</scope>
    <source>
        <strain evidence="2 3">DSM 14152</strain>
    </source>
</reference>
<dbReference type="STRING" id="33978.A6M13_03510"/>
<dbReference type="SUPFAM" id="SSF160387">
    <property type="entry name" value="NosL/MerB-like"/>
    <property type="match status" value="1"/>
</dbReference>
<dbReference type="OrthoDB" id="2454527at2"/>
<sequence length="206" mass="23909">MKKLWVAAPVMMLMLYGCNEQQTTEPEVNTEKPAVEQLTMEQKEVTTERVWVVDERLGEPAENTTCFMCNMKVHMKDDEQGVFSAQAVRENGEVVFYDDIGCLLNDEYVHEVENEKFVRDYYTLNWFNVDEAIAVKTDLQSPMNWGYIFFKYEEDAQAYMDAHAGSEIVAIDAIRQDAIERHQKKQAHQGDDHTHGQMITEDSHEE</sequence>
<dbReference type="PROSITE" id="PS51257">
    <property type="entry name" value="PROKAR_LIPOPROTEIN"/>
    <property type="match status" value="1"/>
</dbReference>
<comment type="caution">
    <text evidence="2">The sequence shown here is derived from an EMBL/GenBank/DDBJ whole genome shotgun (WGS) entry which is preliminary data.</text>
</comment>
<name>A0A1C0YBY4_9BACL</name>
<keyword evidence="3" id="KW-1185">Reference proteome</keyword>
<dbReference type="Proteomes" id="UP000093199">
    <property type="component" value="Unassembled WGS sequence"/>
</dbReference>
<protein>
    <recommendedName>
        <fullName evidence="4">Lipoprotein</fullName>
    </recommendedName>
</protein>
<dbReference type="Pfam" id="PF05573">
    <property type="entry name" value="NosL"/>
    <property type="match status" value="1"/>
</dbReference>
<proteinExistence type="predicted"/>
<dbReference type="InterPro" id="IPR008719">
    <property type="entry name" value="N2O_reductase_NosL"/>
</dbReference>
<accession>A0A1C0YBY4</accession>
<dbReference type="PANTHER" id="PTHR41247:SF1">
    <property type="entry name" value="HTH-TYPE TRANSCRIPTIONAL REPRESSOR YCNK"/>
    <property type="match status" value="1"/>
</dbReference>